<dbReference type="GO" id="GO:0016020">
    <property type="term" value="C:membrane"/>
    <property type="evidence" value="ECO:0007669"/>
    <property type="project" value="UniProtKB-SubCell"/>
</dbReference>
<evidence type="ECO:0000256" key="1">
    <source>
        <dbReference type="ARBA" id="ARBA00004141"/>
    </source>
</evidence>
<name>A0A6B2L4Z0_9EUKA</name>
<protein>
    <recommendedName>
        <fullName evidence="8">Major facilitator superfamily (MFS) profile domain-containing protein</fullName>
    </recommendedName>
</protein>
<proteinExistence type="predicted"/>
<accession>A0A6B2L4Z0</accession>
<feature type="domain" description="Major facilitator superfamily (MFS) profile" evidence="8">
    <location>
        <begin position="1"/>
        <end position="267"/>
    </location>
</feature>
<organism evidence="9">
    <name type="scientific">Arcella intermedia</name>
    <dbReference type="NCBI Taxonomy" id="1963864"/>
    <lineage>
        <taxon>Eukaryota</taxon>
        <taxon>Amoebozoa</taxon>
        <taxon>Tubulinea</taxon>
        <taxon>Elardia</taxon>
        <taxon>Arcellinida</taxon>
        <taxon>Sphaerothecina</taxon>
        <taxon>Arcellidae</taxon>
        <taxon>Arcella</taxon>
    </lineage>
</organism>
<feature type="transmembrane region" description="Helical" evidence="7">
    <location>
        <begin position="156"/>
        <end position="174"/>
    </location>
</feature>
<sequence>MINHLRWESIFFLGGGIGLLWSVLWLLLAIDHPSDKLSTSIYLPSEEEINYIKSNQDRDGHHSSDVSLAKIFTEPAFLCAVLNHFAYNWGYYIFASWLPTYLKKKLSFDLESAGFISVLPYLLMTIIGMPAGYVADKLISKNIASTLFVRRMFQMLGTLLPALFLVLLCFIPNLNATSAVAIMICALATTPFTTAGHSSNFLDLSTKHVSLLFSISNAVATIPGIVGVYITGFILNETQNWDIVFLLAASIYFVAALSFLFFSKAEKIDFDQTHLLRNIEEQETSLGKSFGGLEESFGYQSPK</sequence>
<dbReference type="GO" id="GO:0015293">
    <property type="term" value="F:symporter activity"/>
    <property type="evidence" value="ECO:0007669"/>
    <property type="project" value="UniProtKB-KW"/>
</dbReference>
<dbReference type="InterPro" id="IPR036259">
    <property type="entry name" value="MFS_trans_sf"/>
</dbReference>
<dbReference type="FunFam" id="1.20.1250.20:FF:000003">
    <property type="entry name" value="Solute carrier family 17 member 3"/>
    <property type="match status" value="1"/>
</dbReference>
<dbReference type="InterPro" id="IPR050382">
    <property type="entry name" value="MFS_Na/Anion_cotransporter"/>
</dbReference>
<evidence type="ECO:0000256" key="3">
    <source>
        <dbReference type="ARBA" id="ARBA00022692"/>
    </source>
</evidence>
<feature type="transmembrane region" description="Helical" evidence="7">
    <location>
        <begin position="180"/>
        <end position="197"/>
    </location>
</feature>
<keyword evidence="4" id="KW-0769">Symport</keyword>
<feature type="transmembrane region" description="Helical" evidence="7">
    <location>
        <begin position="12"/>
        <end position="30"/>
    </location>
</feature>
<evidence type="ECO:0000313" key="9">
    <source>
        <dbReference type="EMBL" id="NDV32029.1"/>
    </source>
</evidence>
<dbReference type="SUPFAM" id="SSF103473">
    <property type="entry name" value="MFS general substrate transporter"/>
    <property type="match status" value="1"/>
</dbReference>
<keyword evidence="5 7" id="KW-1133">Transmembrane helix</keyword>
<dbReference type="InterPro" id="IPR020846">
    <property type="entry name" value="MFS_dom"/>
</dbReference>
<evidence type="ECO:0000259" key="8">
    <source>
        <dbReference type="PROSITE" id="PS50850"/>
    </source>
</evidence>
<evidence type="ECO:0000256" key="7">
    <source>
        <dbReference type="SAM" id="Phobius"/>
    </source>
</evidence>
<keyword evidence="3 7" id="KW-0812">Transmembrane</keyword>
<reference evidence="9" key="1">
    <citation type="journal article" date="2020" name="J. Eukaryot. Microbiol.">
        <title>De novo Sequencing, Assembly and Annotation of the Transcriptome for the Free-Living Testate Amoeba Arcella intermedia.</title>
        <authorList>
            <person name="Ribeiro G.M."/>
            <person name="Porfirio-Sousa A.L."/>
            <person name="Maurer-Alcala X.X."/>
            <person name="Katz L.A."/>
            <person name="Lahr D.J.G."/>
        </authorList>
    </citation>
    <scope>NUCLEOTIDE SEQUENCE</scope>
</reference>
<dbReference type="PANTHER" id="PTHR11662">
    <property type="entry name" value="SOLUTE CARRIER FAMILY 17"/>
    <property type="match status" value="1"/>
</dbReference>
<evidence type="ECO:0000256" key="5">
    <source>
        <dbReference type="ARBA" id="ARBA00022989"/>
    </source>
</evidence>
<dbReference type="PANTHER" id="PTHR11662:SF399">
    <property type="entry name" value="FI19708P1-RELATED"/>
    <property type="match status" value="1"/>
</dbReference>
<keyword evidence="6 7" id="KW-0472">Membrane</keyword>
<dbReference type="EMBL" id="GIBP01003060">
    <property type="protein sequence ID" value="NDV32029.1"/>
    <property type="molecule type" value="Transcribed_RNA"/>
</dbReference>
<evidence type="ECO:0000256" key="2">
    <source>
        <dbReference type="ARBA" id="ARBA00022448"/>
    </source>
</evidence>
<dbReference type="PROSITE" id="PS50850">
    <property type="entry name" value="MFS"/>
    <property type="match status" value="1"/>
</dbReference>
<dbReference type="Pfam" id="PF07690">
    <property type="entry name" value="MFS_1"/>
    <property type="match status" value="1"/>
</dbReference>
<feature type="transmembrane region" description="Helical" evidence="7">
    <location>
        <begin position="114"/>
        <end position="135"/>
    </location>
</feature>
<comment type="subcellular location">
    <subcellularLocation>
        <location evidence="1">Membrane</location>
        <topology evidence="1">Multi-pass membrane protein</topology>
    </subcellularLocation>
</comment>
<dbReference type="Gene3D" id="1.20.1250.20">
    <property type="entry name" value="MFS general substrate transporter like domains"/>
    <property type="match status" value="1"/>
</dbReference>
<feature type="transmembrane region" description="Helical" evidence="7">
    <location>
        <begin position="243"/>
        <end position="262"/>
    </location>
</feature>
<dbReference type="InterPro" id="IPR011701">
    <property type="entry name" value="MFS"/>
</dbReference>
<evidence type="ECO:0000256" key="4">
    <source>
        <dbReference type="ARBA" id="ARBA00022847"/>
    </source>
</evidence>
<dbReference type="AlphaFoldDB" id="A0A6B2L4Z0"/>
<feature type="transmembrane region" description="Helical" evidence="7">
    <location>
        <begin position="209"/>
        <end position="231"/>
    </location>
</feature>
<feature type="transmembrane region" description="Helical" evidence="7">
    <location>
        <begin position="76"/>
        <end position="94"/>
    </location>
</feature>
<evidence type="ECO:0000256" key="6">
    <source>
        <dbReference type="ARBA" id="ARBA00023136"/>
    </source>
</evidence>
<keyword evidence="2" id="KW-0813">Transport</keyword>